<dbReference type="Pfam" id="PF08340">
    <property type="entry name" value="YicC-like_C"/>
    <property type="match status" value="1"/>
</dbReference>
<sequence length="291" mass="32955">MKSMTGYGRARMAIDGREISVEVRAVNHRYLDVNVKCPRAYNFLEEALKKAAGERIARGKVDIFVQIIGNSTDDVIVKVNIPLAQHYLTALRSLSEATGLANDVSLLTLAKMPEVLTEEQAEPDTEKLTQDVVSVFHLAADEFEGMRGREGEKLADDVRFRKQTIIGLLEQVEARAPQRTIEYREKLEKRMQELLSDTTIDAQRILTEAAVFADRTAIDEETVRLRSHLSQLEQMLCDDKPIGRKLDFLVQEMNRESNTIGSKANDVTLSKLVVELKSEIEKIREQIQNIE</sequence>
<dbReference type="NCBIfam" id="TIGR00255">
    <property type="entry name" value="YicC/YloC family endoribonuclease"/>
    <property type="match status" value="1"/>
</dbReference>
<name>A0A1Y4LFX6_9FIRM</name>
<comment type="caution">
    <text evidence="8">The sequence shown here is derived from an EMBL/GenBank/DDBJ whole genome shotgun (WGS) entry which is preliminary data.</text>
</comment>
<dbReference type="GO" id="GO:0016787">
    <property type="term" value="F:hydrolase activity"/>
    <property type="evidence" value="ECO:0007669"/>
    <property type="project" value="UniProtKB-KW"/>
</dbReference>
<evidence type="ECO:0000259" key="6">
    <source>
        <dbReference type="Pfam" id="PF03755"/>
    </source>
</evidence>
<gene>
    <name evidence="8" type="ORF">B5F17_04075</name>
</gene>
<keyword evidence="4" id="KW-0378">Hydrolase</keyword>
<feature type="domain" description="Endoribonuclease YicC-like C-terminal" evidence="7">
    <location>
        <begin position="172"/>
        <end position="291"/>
    </location>
</feature>
<dbReference type="InterPro" id="IPR013527">
    <property type="entry name" value="YicC-like_N"/>
</dbReference>
<dbReference type="Pfam" id="PF03755">
    <property type="entry name" value="YicC-like_N"/>
    <property type="match status" value="1"/>
</dbReference>
<evidence type="ECO:0000313" key="8">
    <source>
        <dbReference type="EMBL" id="OUP53771.1"/>
    </source>
</evidence>
<dbReference type="InterPro" id="IPR013551">
    <property type="entry name" value="YicC-like_C"/>
</dbReference>
<keyword evidence="3" id="KW-0255">Endonuclease</keyword>
<dbReference type="AlphaFoldDB" id="A0A1Y4LFX6"/>
<comment type="similarity">
    <text evidence="5">Belongs to the YicC/YloC family.</text>
</comment>
<accession>A0A1Y4LFX6</accession>
<evidence type="ECO:0000256" key="4">
    <source>
        <dbReference type="ARBA" id="ARBA00022801"/>
    </source>
</evidence>
<dbReference type="RefSeq" id="WP_087371112.1">
    <property type="nucleotide sequence ID" value="NZ_NFKK01000003.1"/>
</dbReference>
<evidence type="ECO:0000256" key="2">
    <source>
        <dbReference type="ARBA" id="ARBA00022722"/>
    </source>
</evidence>
<proteinExistence type="inferred from homology"/>
<evidence type="ECO:0000259" key="7">
    <source>
        <dbReference type="Pfam" id="PF08340"/>
    </source>
</evidence>
<protein>
    <submittedName>
        <fullName evidence="8">YicC family protein</fullName>
    </submittedName>
</protein>
<reference evidence="9" key="1">
    <citation type="submission" date="2017-04" db="EMBL/GenBank/DDBJ databases">
        <title>Function of individual gut microbiota members based on whole genome sequencing of pure cultures obtained from chicken caecum.</title>
        <authorList>
            <person name="Medvecky M."/>
            <person name="Cejkova D."/>
            <person name="Polansky O."/>
            <person name="Karasova D."/>
            <person name="Kubasova T."/>
            <person name="Cizek A."/>
            <person name="Rychlik I."/>
        </authorList>
    </citation>
    <scope>NUCLEOTIDE SEQUENCE [LARGE SCALE GENOMIC DNA]</scope>
    <source>
        <strain evidence="9">An180</strain>
    </source>
</reference>
<keyword evidence="2" id="KW-0540">Nuclease</keyword>
<dbReference type="InterPro" id="IPR005229">
    <property type="entry name" value="YicC/YloC-like"/>
</dbReference>
<dbReference type="GO" id="GO:0004521">
    <property type="term" value="F:RNA endonuclease activity"/>
    <property type="evidence" value="ECO:0007669"/>
    <property type="project" value="InterPro"/>
</dbReference>
<evidence type="ECO:0000313" key="9">
    <source>
        <dbReference type="Proteomes" id="UP000195897"/>
    </source>
</evidence>
<evidence type="ECO:0000256" key="1">
    <source>
        <dbReference type="ARBA" id="ARBA00001968"/>
    </source>
</evidence>
<dbReference type="PANTHER" id="PTHR30636:SF3">
    <property type="entry name" value="UPF0701 PROTEIN YICC"/>
    <property type="match status" value="1"/>
</dbReference>
<evidence type="ECO:0000256" key="5">
    <source>
        <dbReference type="ARBA" id="ARBA00035648"/>
    </source>
</evidence>
<dbReference type="EMBL" id="NFKK01000003">
    <property type="protein sequence ID" value="OUP53771.1"/>
    <property type="molecule type" value="Genomic_DNA"/>
</dbReference>
<feature type="domain" description="Endoribonuclease YicC-like N-terminal" evidence="6">
    <location>
        <begin position="1"/>
        <end position="155"/>
    </location>
</feature>
<comment type="cofactor">
    <cofactor evidence="1">
        <name>a divalent metal cation</name>
        <dbReference type="ChEBI" id="CHEBI:60240"/>
    </cofactor>
</comment>
<organism evidence="8 9">
    <name type="scientific">Butyricicoccus pullicaecorum</name>
    <dbReference type="NCBI Taxonomy" id="501571"/>
    <lineage>
        <taxon>Bacteria</taxon>
        <taxon>Bacillati</taxon>
        <taxon>Bacillota</taxon>
        <taxon>Clostridia</taxon>
        <taxon>Eubacteriales</taxon>
        <taxon>Butyricicoccaceae</taxon>
        <taxon>Butyricicoccus</taxon>
    </lineage>
</organism>
<dbReference type="PANTHER" id="PTHR30636">
    <property type="entry name" value="UPF0701 PROTEIN YICC"/>
    <property type="match status" value="1"/>
</dbReference>
<dbReference type="Proteomes" id="UP000195897">
    <property type="component" value="Unassembled WGS sequence"/>
</dbReference>
<evidence type="ECO:0000256" key="3">
    <source>
        <dbReference type="ARBA" id="ARBA00022759"/>
    </source>
</evidence>